<proteinExistence type="inferred from homology"/>
<dbReference type="InterPro" id="IPR017868">
    <property type="entry name" value="Filamin/ABP280_repeat-like"/>
</dbReference>
<dbReference type="PROSITE" id="PS51125">
    <property type="entry name" value="NHL"/>
    <property type="match status" value="1"/>
</dbReference>
<comment type="similarity">
    <text evidence="1">Belongs to the TRIM/RBCC family.</text>
</comment>
<dbReference type="PANTHER" id="PTHR24104">
    <property type="entry name" value="E3 UBIQUITIN-PROTEIN LIGASE NHLRC1-RELATED"/>
    <property type="match status" value="1"/>
</dbReference>
<keyword evidence="9" id="KW-0175">Coiled coil</keyword>
<dbReference type="PROSITE" id="PS50194">
    <property type="entry name" value="FILAMIN_REPEAT"/>
    <property type="match status" value="1"/>
</dbReference>
<evidence type="ECO:0000259" key="10">
    <source>
        <dbReference type="PROSITE" id="PS50089"/>
    </source>
</evidence>
<keyword evidence="3" id="KW-0677">Repeat</keyword>
<keyword evidence="12" id="KW-1185">Reference proteome</keyword>
<reference evidence="11" key="2">
    <citation type="journal article" date="2023" name="Science">
        <title>Genomic signatures of disease resistance in endangered staghorn corals.</title>
        <authorList>
            <person name="Vollmer S.V."/>
            <person name="Selwyn J.D."/>
            <person name="Despard B.A."/>
            <person name="Roesel C.L."/>
        </authorList>
    </citation>
    <scope>NUCLEOTIDE SEQUENCE</scope>
    <source>
        <strain evidence="11">K2</strain>
    </source>
</reference>
<dbReference type="InterPro" id="IPR014756">
    <property type="entry name" value="Ig_E-set"/>
</dbReference>
<evidence type="ECO:0000256" key="6">
    <source>
        <dbReference type="PROSITE-ProRule" id="PRU00087"/>
    </source>
</evidence>
<dbReference type="GO" id="GO:0000209">
    <property type="term" value="P:protein polyubiquitination"/>
    <property type="evidence" value="ECO:0007669"/>
    <property type="project" value="TreeGrafter"/>
</dbReference>
<dbReference type="Gene3D" id="2.60.40.10">
    <property type="entry name" value="Immunoglobulins"/>
    <property type="match status" value="1"/>
</dbReference>
<dbReference type="InterPro" id="IPR013083">
    <property type="entry name" value="Znf_RING/FYVE/PHD"/>
</dbReference>
<dbReference type="PROSITE" id="PS00518">
    <property type="entry name" value="ZF_RING_1"/>
    <property type="match status" value="1"/>
</dbReference>
<dbReference type="InterPro" id="IPR001258">
    <property type="entry name" value="NHL_repeat"/>
</dbReference>
<protein>
    <submittedName>
        <fullName evidence="11">E3 ubiquitin-protein ligase TRIM71</fullName>
    </submittedName>
</protein>
<keyword evidence="5" id="KW-0862">Zinc</keyword>
<evidence type="ECO:0000256" key="7">
    <source>
        <dbReference type="PROSITE-ProRule" id="PRU00175"/>
    </source>
</evidence>
<dbReference type="SUPFAM" id="SSF57850">
    <property type="entry name" value="RING/U-box"/>
    <property type="match status" value="1"/>
</dbReference>
<dbReference type="PROSITE" id="PS50089">
    <property type="entry name" value="ZF_RING_2"/>
    <property type="match status" value="1"/>
</dbReference>
<dbReference type="SMART" id="SM00184">
    <property type="entry name" value="RING"/>
    <property type="match status" value="1"/>
</dbReference>
<dbReference type="GO" id="GO:0005737">
    <property type="term" value="C:cytoplasm"/>
    <property type="evidence" value="ECO:0007669"/>
    <property type="project" value="UniProtKB-SubCell"/>
</dbReference>
<evidence type="ECO:0000256" key="8">
    <source>
        <dbReference type="PROSITE-ProRule" id="PRU00504"/>
    </source>
</evidence>
<dbReference type="Pfam" id="PF01436">
    <property type="entry name" value="NHL"/>
    <property type="match status" value="1"/>
</dbReference>
<evidence type="ECO:0000313" key="12">
    <source>
        <dbReference type="Proteomes" id="UP001249851"/>
    </source>
</evidence>
<feature type="repeat" description="Filamin" evidence="6">
    <location>
        <begin position="395"/>
        <end position="453"/>
    </location>
</feature>
<dbReference type="InterPro" id="IPR013783">
    <property type="entry name" value="Ig-like_fold"/>
</dbReference>
<dbReference type="Pfam" id="PF00630">
    <property type="entry name" value="Filamin"/>
    <property type="match status" value="1"/>
</dbReference>
<feature type="repeat" description="NHL" evidence="8">
    <location>
        <begin position="551"/>
        <end position="581"/>
    </location>
</feature>
<dbReference type="InterPro" id="IPR001841">
    <property type="entry name" value="Znf_RING"/>
</dbReference>
<dbReference type="GO" id="GO:0061630">
    <property type="term" value="F:ubiquitin protein ligase activity"/>
    <property type="evidence" value="ECO:0007669"/>
    <property type="project" value="TreeGrafter"/>
</dbReference>
<dbReference type="Gene3D" id="3.30.40.10">
    <property type="entry name" value="Zinc/RING finger domain, C3HC4 (zinc finger)"/>
    <property type="match status" value="1"/>
</dbReference>
<keyword evidence="4 7" id="KW-0863">Zinc-finger</keyword>
<gene>
    <name evidence="11" type="ORF">P5673_004422</name>
</gene>
<dbReference type="InterPro" id="IPR001298">
    <property type="entry name" value="Filamin/ABP280_rpt"/>
</dbReference>
<dbReference type="EMBL" id="JARQWQ010000007">
    <property type="protein sequence ID" value="KAK2570730.1"/>
    <property type="molecule type" value="Genomic_DNA"/>
</dbReference>
<evidence type="ECO:0000256" key="3">
    <source>
        <dbReference type="ARBA" id="ARBA00022737"/>
    </source>
</evidence>
<dbReference type="SUPFAM" id="SSF81296">
    <property type="entry name" value="E set domains"/>
    <property type="match status" value="1"/>
</dbReference>
<name>A0AAD9R0W4_ACRCE</name>
<dbReference type="AlphaFoldDB" id="A0AAD9R0W4"/>
<dbReference type="InterPro" id="IPR011042">
    <property type="entry name" value="6-blade_b-propeller_TolB-like"/>
</dbReference>
<dbReference type="InterPro" id="IPR050952">
    <property type="entry name" value="TRIM-NHL_E3_ligases"/>
</dbReference>
<evidence type="ECO:0000256" key="4">
    <source>
        <dbReference type="ARBA" id="ARBA00022771"/>
    </source>
</evidence>
<evidence type="ECO:0000256" key="2">
    <source>
        <dbReference type="ARBA" id="ARBA00022723"/>
    </source>
</evidence>
<dbReference type="Proteomes" id="UP001249851">
    <property type="component" value="Unassembled WGS sequence"/>
</dbReference>
<dbReference type="Gene3D" id="2.120.10.30">
    <property type="entry name" value="TolB, C-terminal domain"/>
    <property type="match status" value="2"/>
</dbReference>
<dbReference type="GO" id="GO:0043161">
    <property type="term" value="P:proteasome-mediated ubiquitin-dependent protein catabolic process"/>
    <property type="evidence" value="ECO:0007669"/>
    <property type="project" value="TreeGrafter"/>
</dbReference>
<evidence type="ECO:0000256" key="9">
    <source>
        <dbReference type="SAM" id="Coils"/>
    </source>
</evidence>
<dbReference type="InterPro" id="IPR027370">
    <property type="entry name" value="Znf-RING_euk"/>
</dbReference>
<evidence type="ECO:0000256" key="5">
    <source>
        <dbReference type="ARBA" id="ARBA00022833"/>
    </source>
</evidence>
<dbReference type="GO" id="GO:0008270">
    <property type="term" value="F:zinc ion binding"/>
    <property type="evidence" value="ECO:0007669"/>
    <property type="project" value="UniProtKB-KW"/>
</dbReference>
<dbReference type="PANTHER" id="PTHR24104:SF25">
    <property type="entry name" value="PROTEIN LIN-41"/>
    <property type="match status" value="1"/>
</dbReference>
<evidence type="ECO:0000256" key="1">
    <source>
        <dbReference type="ARBA" id="ARBA00008518"/>
    </source>
</evidence>
<dbReference type="InterPro" id="IPR017907">
    <property type="entry name" value="Znf_RING_CS"/>
</dbReference>
<evidence type="ECO:0000313" key="11">
    <source>
        <dbReference type="EMBL" id="KAK2570730.1"/>
    </source>
</evidence>
<feature type="domain" description="RING-type" evidence="10">
    <location>
        <begin position="16"/>
        <end position="60"/>
    </location>
</feature>
<feature type="coiled-coil region" evidence="9">
    <location>
        <begin position="244"/>
        <end position="271"/>
    </location>
</feature>
<dbReference type="Pfam" id="PF13445">
    <property type="entry name" value="zf-RING_UBOX"/>
    <property type="match status" value="1"/>
</dbReference>
<accession>A0AAD9R0W4</accession>
<dbReference type="SUPFAM" id="SSF101898">
    <property type="entry name" value="NHL repeat"/>
    <property type="match status" value="1"/>
</dbReference>
<sequence length="720" mass="80948">MDIHSLKNKLKEHATCSICSKAYTRPKELPCSHVFCLDCLKIRECEGENAEITITCRLCKSEFTVPENGSTADLPDCTSVKNLLEMLAFEEKSISHVTCGNCDKKREEVWFCFNCNKLWCHDCLTAHNTLKEKKQQRVLLLTDFQDQDFEEVLQLSLRLPPAQIPATFAKKNENGNQEVPSATEGIMDITSRLNSERELSDDISNRISRLQETIQLFDYRLKVNKEKMVRSVQSLISTLRVKEREALEEMENTTKKDLEAVRKKIDDLQVNYGKRKNIISQIEYLVQRQTDEDLVQRATAIDELFSSLPKPHFDSVTSANAIDWKTVDIFVENKQIFESLQESGIGRISAKRTTTEAKQCTVKWFDTAAVGLKTRVEVTTHNSRGKQCYCPGDYFTVALMSSQNENTVVNTHIRDKRNGSFIISFFPTEAGKYLPILRVNGETTGAFPPVIISERSFVPVGCITNVTSPWGVAVNSKNQIVLTETMRDRILVVNEEGKLLNFFGSDVLGKPTGICIDENDRIYVTNKGNNNIILFSPQGEFITAIHKGESLEQPRGMSLDTEGNLLVCDTGNRCLKKFSPNGSLLRTIGKGCFRSPCGCMCFKGKVFVTDRDFHRVKVFSVSDGKFLYEFGGKETDSVVLHGPTGIAMDKAQHILVCCSGLNMPHRVHVYNLDGKFVGMFGENLKGPELGQLDTPCSLTVLPDGRTVVCDLRNSRLPIFQ</sequence>
<keyword evidence="2" id="KW-0479">Metal-binding</keyword>
<dbReference type="SMART" id="SM00557">
    <property type="entry name" value="IG_FLMN"/>
    <property type="match status" value="1"/>
</dbReference>
<reference evidence="11" key="1">
    <citation type="journal article" date="2023" name="G3 (Bethesda)">
        <title>Whole genome assembly and annotation of the endangered Caribbean coral Acropora cervicornis.</title>
        <authorList>
            <person name="Selwyn J.D."/>
            <person name="Vollmer S.V."/>
        </authorList>
    </citation>
    <scope>NUCLEOTIDE SEQUENCE</scope>
    <source>
        <strain evidence="11">K2</strain>
    </source>
</reference>
<comment type="caution">
    <text evidence="11">The sequence shown here is derived from an EMBL/GenBank/DDBJ whole genome shotgun (WGS) entry which is preliminary data.</text>
</comment>
<organism evidence="11 12">
    <name type="scientific">Acropora cervicornis</name>
    <name type="common">Staghorn coral</name>
    <dbReference type="NCBI Taxonomy" id="6130"/>
    <lineage>
        <taxon>Eukaryota</taxon>
        <taxon>Metazoa</taxon>
        <taxon>Cnidaria</taxon>
        <taxon>Anthozoa</taxon>
        <taxon>Hexacorallia</taxon>
        <taxon>Scleractinia</taxon>
        <taxon>Astrocoeniina</taxon>
        <taxon>Acroporidae</taxon>
        <taxon>Acropora</taxon>
    </lineage>
</organism>